<dbReference type="EMBL" id="SOSA01001059">
    <property type="protein sequence ID" value="THC87743.1"/>
    <property type="molecule type" value="Genomic_DNA"/>
</dbReference>
<reference evidence="1 2" key="1">
    <citation type="submission" date="2019-03" db="EMBL/GenBank/DDBJ databases">
        <title>The genome sequence of a newly discovered highly antifungal drug resistant Aspergillus species, Aspergillus tanneri NIH 1004.</title>
        <authorList>
            <person name="Mounaud S."/>
            <person name="Singh I."/>
            <person name="Joardar V."/>
            <person name="Pakala S."/>
            <person name="Pakala S."/>
            <person name="Venepally P."/>
            <person name="Hoover J."/>
            <person name="Nierman W."/>
            <person name="Chung J."/>
            <person name="Losada L."/>
        </authorList>
    </citation>
    <scope>NUCLEOTIDE SEQUENCE [LARGE SCALE GENOMIC DNA]</scope>
    <source>
        <strain evidence="1 2">NIH1004</strain>
    </source>
</reference>
<proteinExistence type="predicted"/>
<keyword evidence="2" id="KW-1185">Reference proteome</keyword>
<gene>
    <name evidence="1" type="ORF">EYZ11_012811</name>
</gene>
<accession>A0A4S3IZA6</accession>
<dbReference type="Proteomes" id="UP000308092">
    <property type="component" value="Unassembled WGS sequence"/>
</dbReference>
<evidence type="ECO:0000313" key="1">
    <source>
        <dbReference type="EMBL" id="THC87743.1"/>
    </source>
</evidence>
<sequence>MPFYQYYQSADRERGMRFDSAMMWEEGEVIIQFESSVSIRRREKALITKTKRPPRASETN</sequence>
<protein>
    <submittedName>
        <fullName evidence="1">Uncharacterized protein</fullName>
    </submittedName>
</protein>
<dbReference type="AlphaFoldDB" id="A0A4S3IZA6"/>
<organism evidence="1 2">
    <name type="scientific">Aspergillus tanneri</name>
    <dbReference type="NCBI Taxonomy" id="1220188"/>
    <lineage>
        <taxon>Eukaryota</taxon>
        <taxon>Fungi</taxon>
        <taxon>Dikarya</taxon>
        <taxon>Ascomycota</taxon>
        <taxon>Pezizomycotina</taxon>
        <taxon>Eurotiomycetes</taxon>
        <taxon>Eurotiomycetidae</taxon>
        <taxon>Eurotiales</taxon>
        <taxon>Aspergillaceae</taxon>
        <taxon>Aspergillus</taxon>
        <taxon>Aspergillus subgen. Circumdati</taxon>
    </lineage>
</organism>
<comment type="caution">
    <text evidence="1">The sequence shown here is derived from an EMBL/GenBank/DDBJ whole genome shotgun (WGS) entry which is preliminary data.</text>
</comment>
<evidence type="ECO:0000313" key="2">
    <source>
        <dbReference type="Proteomes" id="UP000308092"/>
    </source>
</evidence>
<name>A0A4S3IZA6_9EURO</name>
<dbReference type="VEuPathDB" id="FungiDB:EYZ11_012811"/>